<feature type="region of interest" description="Disordered" evidence="16">
    <location>
        <begin position="586"/>
        <end position="626"/>
    </location>
</feature>
<dbReference type="GO" id="GO:0006508">
    <property type="term" value="P:proteolysis"/>
    <property type="evidence" value="ECO:0007669"/>
    <property type="project" value="UniProtKB-KW"/>
</dbReference>
<evidence type="ECO:0000256" key="13">
    <source>
        <dbReference type="ARBA" id="ARBA00023180"/>
    </source>
</evidence>
<evidence type="ECO:0000256" key="4">
    <source>
        <dbReference type="ARBA" id="ARBA00022645"/>
    </source>
</evidence>
<dbReference type="OrthoDB" id="443318at2759"/>
<evidence type="ECO:0000256" key="15">
    <source>
        <dbReference type="RuleBase" id="RU361156"/>
    </source>
</evidence>
<dbReference type="InterPro" id="IPR018202">
    <property type="entry name" value="Ser_caboxypep_ser_AS"/>
</dbReference>
<keyword evidence="11" id="KW-0333">Golgi apparatus</keyword>
<evidence type="ECO:0000256" key="6">
    <source>
        <dbReference type="ARBA" id="ARBA00022692"/>
    </source>
</evidence>
<organism evidence="18 19">
    <name type="scientific">Ascosphaera apis ARSEF 7405</name>
    <dbReference type="NCBI Taxonomy" id="392613"/>
    <lineage>
        <taxon>Eukaryota</taxon>
        <taxon>Fungi</taxon>
        <taxon>Dikarya</taxon>
        <taxon>Ascomycota</taxon>
        <taxon>Pezizomycotina</taxon>
        <taxon>Eurotiomycetes</taxon>
        <taxon>Eurotiomycetidae</taxon>
        <taxon>Onygenales</taxon>
        <taxon>Ascosphaeraceae</taxon>
        <taxon>Ascosphaera</taxon>
    </lineage>
</organism>
<dbReference type="GO" id="GO:0005802">
    <property type="term" value="C:trans-Golgi network"/>
    <property type="evidence" value="ECO:0007669"/>
    <property type="project" value="TreeGrafter"/>
</dbReference>
<dbReference type="SUPFAM" id="SSF53474">
    <property type="entry name" value="alpha/beta-Hydrolases"/>
    <property type="match status" value="1"/>
</dbReference>
<keyword evidence="9 15" id="KW-0378">Hydrolase</keyword>
<proteinExistence type="inferred from homology"/>
<comment type="subcellular location">
    <subcellularLocation>
        <location evidence="2">Golgi apparatus</location>
        <location evidence="2">trans-Golgi network membrane</location>
        <topology evidence="2">Single-pass type I membrane protein</topology>
    </subcellularLocation>
</comment>
<evidence type="ECO:0000256" key="9">
    <source>
        <dbReference type="ARBA" id="ARBA00022801"/>
    </source>
</evidence>
<comment type="similarity">
    <text evidence="3 15">Belongs to the peptidase S10 family.</text>
</comment>
<dbReference type="Pfam" id="PF00450">
    <property type="entry name" value="Peptidase_S10"/>
    <property type="match status" value="1"/>
</dbReference>
<feature type="transmembrane region" description="Helical" evidence="17">
    <location>
        <begin position="529"/>
        <end position="553"/>
    </location>
</feature>
<protein>
    <recommendedName>
        <fullName evidence="15">Carboxypeptidase</fullName>
        <ecNumber evidence="15">3.4.16.-</ecNumber>
    </recommendedName>
</protein>
<evidence type="ECO:0000256" key="17">
    <source>
        <dbReference type="SAM" id="Phobius"/>
    </source>
</evidence>
<dbReference type="GO" id="GO:0004185">
    <property type="term" value="F:serine-type carboxypeptidase activity"/>
    <property type="evidence" value="ECO:0007669"/>
    <property type="project" value="UniProtKB-UniRule"/>
</dbReference>
<evidence type="ECO:0000256" key="8">
    <source>
        <dbReference type="ARBA" id="ARBA00022729"/>
    </source>
</evidence>
<evidence type="ECO:0000313" key="19">
    <source>
        <dbReference type="Proteomes" id="UP000242877"/>
    </source>
</evidence>
<dbReference type="PANTHER" id="PTHR11802:SF190">
    <property type="entry name" value="PHEROMONE-PROCESSING CARBOXYPEPTIDASE KEX1"/>
    <property type="match status" value="1"/>
</dbReference>
<accession>A0A168CZS7</accession>
<evidence type="ECO:0000256" key="1">
    <source>
        <dbReference type="ARBA" id="ARBA00001003"/>
    </source>
</evidence>
<evidence type="ECO:0000256" key="3">
    <source>
        <dbReference type="ARBA" id="ARBA00009431"/>
    </source>
</evidence>
<dbReference type="EMBL" id="AZGZ01000002">
    <property type="protein sequence ID" value="KZZ97207.1"/>
    <property type="molecule type" value="Genomic_DNA"/>
</dbReference>
<gene>
    <name evidence="18" type="ORF">AAP_00850</name>
</gene>
<comment type="caution">
    <text evidence="18">The sequence shown here is derived from an EMBL/GenBank/DDBJ whole genome shotgun (WGS) entry which is preliminary data.</text>
</comment>
<evidence type="ECO:0000256" key="2">
    <source>
        <dbReference type="ARBA" id="ARBA00004393"/>
    </source>
</evidence>
<keyword evidence="10 17" id="KW-1133">Transmembrane helix</keyword>
<dbReference type="AlphaFoldDB" id="A0A168CZS7"/>
<comment type="catalytic activity">
    <reaction evidence="1">
        <text>Preferential release of a C-terminal arginine or lysine residue.</text>
        <dbReference type="EC" id="3.4.16.6"/>
    </reaction>
</comment>
<keyword evidence="8" id="KW-0732">Signal</keyword>
<dbReference type="FunFam" id="3.40.50.1820:FF:000121">
    <property type="entry name" value="Carboxypeptidase D"/>
    <property type="match status" value="1"/>
</dbReference>
<evidence type="ECO:0000256" key="14">
    <source>
        <dbReference type="ARBA" id="ARBA00037042"/>
    </source>
</evidence>
<dbReference type="PRINTS" id="PR00724">
    <property type="entry name" value="CRBOXYPTASEC"/>
</dbReference>
<dbReference type="InterPro" id="IPR001563">
    <property type="entry name" value="Peptidase_S10"/>
</dbReference>
<dbReference type="Gene3D" id="3.40.50.1820">
    <property type="entry name" value="alpha/beta hydrolase"/>
    <property type="match status" value="1"/>
</dbReference>
<evidence type="ECO:0000256" key="5">
    <source>
        <dbReference type="ARBA" id="ARBA00022670"/>
    </source>
</evidence>
<keyword evidence="7" id="KW-0053">Apoptosis</keyword>
<keyword evidence="13" id="KW-0325">Glycoprotein</keyword>
<evidence type="ECO:0000256" key="11">
    <source>
        <dbReference type="ARBA" id="ARBA00023034"/>
    </source>
</evidence>
<keyword evidence="19" id="KW-1185">Reference proteome</keyword>
<evidence type="ECO:0000313" key="18">
    <source>
        <dbReference type="EMBL" id="KZZ97207.1"/>
    </source>
</evidence>
<name>A0A168CZS7_9EURO</name>
<keyword evidence="12 17" id="KW-0472">Membrane</keyword>
<keyword evidence="6 17" id="KW-0812">Transmembrane</keyword>
<comment type="function">
    <text evidence="14">Protease with a carboxypeptidase B-like function involved in the C-terminal processing of the lysine and arginine residues from protein precursors. Promotes cell fusion and is involved in the programmed cell death.</text>
</comment>
<dbReference type="VEuPathDB" id="FungiDB:AAP_00850"/>
<evidence type="ECO:0000256" key="12">
    <source>
        <dbReference type="ARBA" id="ARBA00023136"/>
    </source>
</evidence>
<dbReference type="EC" id="3.4.16.-" evidence="15"/>
<dbReference type="Proteomes" id="UP000242877">
    <property type="component" value="Unassembled WGS sequence"/>
</dbReference>
<evidence type="ECO:0000256" key="7">
    <source>
        <dbReference type="ARBA" id="ARBA00022703"/>
    </source>
</evidence>
<keyword evidence="4 15" id="KW-0121">Carboxypeptidase</keyword>
<dbReference type="PROSITE" id="PS00131">
    <property type="entry name" value="CARBOXYPEPT_SER_SER"/>
    <property type="match status" value="1"/>
</dbReference>
<evidence type="ECO:0000256" key="10">
    <source>
        <dbReference type="ARBA" id="ARBA00022989"/>
    </source>
</evidence>
<sequence length="626" mass="70181">MTPISISSSCNSWTPLFSCPLRHVIVIAAVVSSLFPSPSFAEQKSAAEYHVASLPGQPDGLLPKMHAGHIEVDHEKNGNLFFWHFESKYVADKPRTLLWLNGGPGCSSLDGALMEIGPFRLSNDHTLRQLNSSWNEFANVLFVDQPLGTGFSYANTDSLDHEMAEVADHMVTFLEKWFAIFPQYEADDLYIAGESYAGQHIPYIAKAIIDRNDRVGPVSIQWNLRGLLIGNGWISPREQYESYVKFSKQRGLLKSGTDAAKFVDEQMGICLSLFDQPGAYDKIDIGDCESVLTTIMSETEKNGMCYNMYDIRLQESYPSCGSNWPPDLEYLTPYLRRDDVKKALHINPEKKTGWEECSGSVSKQLRNLNSKPAVQLLPSLIEAGVPILLFSGADDMICNHIGTEDLIANLEWSNARGFGDAPRYNWLFGGEIIGFYQQARNLTYVLFYNSSHMVPFDHPARAVDMLNRFMGVDLTEIASVPSGLVLDGSNSTGTIDLDTAREKKLHEQELEEMRVQSERRLRSAVRDTYLKVITAGAFIFCVTLASIATVVYCRRRHHNKTSPRNDLGSYARVAEDEDAISLMRVPKQSTFNEDNRSSDVDESQLPMLHNVPEITRTSTPRDRVSS</sequence>
<dbReference type="InterPro" id="IPR029058">
    <property type="entry name" value="AB_hydrolase_fold"/>
</dbReference>
<dbReference type="GO" id="GO:0006915">
    <property type="term" value="P:apoptotic process"/>
    <property type="evidence" value="ECO:0007669"/>
    <property type="project" value="UniProtKB-KW"/>
</dbReference>
<keyword evidence="5 15" id="KW-0645">Protease</keyword>
<evidence type="ECO:0000256" key="16">
    <source>
        <dbReference type="SAM" id="MobiDB-lite"/>
    </source>
</evidence>
<reference evidence="18 19" key="1">
    <citation type="journal article" date="2016" name="Genome Biol. Evol.">
        <title>Divergent and convergent evolution of fungal pathogenicity.</title>
        <authorList>
            <person name="Shang Y."/>
            <person name="Xiao G."/>
            <person name="Zheng P."/>
            <person name="Cen K."/>
            <person name="Zhan S."/>
            <person name="Wang C."/>
        </authorList>
    </citation>
    <scope>NUCLEOTIDE SEQUENCE [LARGE SCALE GENOMIC DNA]</scope>
    <source>
        <strain evidence="18 19">ARSEF 7405</strain>
    </source>
</reference>
<dbReference type="PANTHER" id="PTHR11802">
    <property type="entry name" value="SERINE PROTEASE FAMILY S10 SERINE CARBOXYPEPTIDASE"/>
    <property type="match status" value="1"/>
</dbReference>